<accession>A0A1V2I7Y4</accession>
<evidence type="ECO:0000256" key="14">
    <source>
        <dbReference type="ARBA" id="ARBA00049067"/>
    </source>
</evidence>
<protein>
    <recommendedName>
        <fullName evidence="5">Maltokinase</fullName>
        <ecNumber evidence="4">2.7.1.175</ecNumber>
    </recommendedName>
    <alternativeName>
        <fullName evidence="13">Maltose-1-phosphate synthase</fullName>
    </alternativeName>
</protein>
<name>A0A1V2I7Y4_9ACTN</name>
<keyword evidence="8" id="KW-0547">Nucleotide-binding</keyword>
<comment type="catalytic activity">
    <reaction evidence="14">
        <text>D-maltose + ATP = alpha-maltose 1-phosphate + ADP + H(+)</text>
        <dbReference type="Rhea" id="RHEA:31915"/>
        <dbReference type="ChEBI" id="CHEBI:15378"/>
        <dbReference type="ChEBI" id="CHEBI:17306"/>
        <dbReference type="ChEBI" id="CHEBI:30616"/>
        <dbReference type="ChEBI" id="CHEBI:63576"/>
        <dbReference type="ChEBI" id="CHEBI:456216"/>
        <dbReference type="EC" id="2.7.1.175"/>
    </reaction>
</comment>
<dbReference type="GO" id="GO:0005978">
    <property type="term" value="P:glycogen biosynthetic process"/>
    <property type="evidence" value="ECO:0007669"/>
    <property type="project" value="UniProtKB-UniPathway"/>
</dbReference>
<gene>
    <name evidence="16" type="ORF">BL253_20050</name>
</gene>
<keyword evidence="9" id="KW-0418">Kinase</keyword>
<dbReference type="Pfam" id="PF18085">
    <property type="entry name" value="Mak_N_cap"/>
    <property type="match status" value="1"/>
</dbReference>
<keyword evidence="12" id="KW-0119">Carbohydrate metabolism</keyword>
<evidence type="ECO:0000256" key="2">
    <source>
        <dbReference type="ARBA" id="ARBA00006219"/>
    </source>
</evidence>
<dbReference type="InterPro" id="IPR011009">
    <property type="entry name" value="Kinase-like_dom_sf"/>
</dbReference>
<evidence type="ECO:0000256" key="8">
    <source>
        <dbReference type="ARBA" id="ARBA00022741"/>
    </source>
</evidence>
<sequence length="500" mass="53767">MIALPPAKGRSTVRDHSELGSLLTDWLPKQRWFAGKGRPGARLEIRQDVGVSDLLRHLVVEVRYDDGGPADNYQVPLVIRSDAPHGHTGFLLGEASSGLVYDGLHDPDGSAALLDFLAAQRGQDGLTGYAVTPLAELPAHSVGAEQSNTSIVYGEAYILKVFRRLWPGVNPDLEVTRALADAGSPHVARPLAWLEGRLSGPATETAATEDDAVAAEAAAAGIETVGGAPDGPTTFAFMQEYLRSGTEGWKLAQTSVRDLYAEGDLHADEVGGDFAGESERLGQATAEVHTLLARCFPTVPVERATLRATASQLHSRLDVALAGVPRLAPYEAGTRAAFEALAIEASAPPFQRVHGDLHLGQALRTDSGWVLFDFEGEPARPVPERRRLTSPLRDIAGMLRSFDYAAQSMLLERQGEEGLGRRAREWADRNRGAFLAGYQAGSGLDLAAFEVALRAFELDKAVYEVLYEARHRPTWIEIPLGAVRRLTSLRPPLATGSAAV</sequence>
<evidence type="ECO:0000256" key="7">
    <source>
        <dbReference type="ARBA" id="ARBA00022679"/>
    </source>
</evidence>
<evidence type="ECO:0000256" key="9">
    <source>
        <dbReference type="ARBA" id="ARBA00022777"/>
    </source>
</evidence>
<reference evidence="17" key="1">
    <citation type="submission" date="2016-10" db="EMBL/GenBank/DDBJ databases">
        <title>Frankia sp. NRRL B-16386 Genome sequencing.</title>
        <authorList>
            <person name="Ghodhbane-Gtari F."/>
            <person name="Swanson E."/>
            <person name="Gueddou A."/>
            <person name="Hezbri K."/>
            <person name="Ktari K."/>
            <person name="Nouioui I."/>
            <person name="Morris K."/>
            <person name="Simpson S."/>
            <person name="Abebe-Akele F."/>
            <person name="Thomas K."/>
            <person name="Gtari M."/>
            <person name="Tisa L.S."/>
        </authorList>
    </citation>
    <scope>NUCLEOTIDE SEQUENCE [LARGE SCALE GENOMIC DNA]</scope>
    <source>
        <strain evidence="17">NRRL B-16386</strain>
    </source>
</reference>
<organism evidence="16 17">
    <name type="scientific">Pseudofrankia asymbiotica</name>
    <dbReference type="NCBI Taxonomy" id="1834516"/>
    <lineage>
        <taxon>Bacteria</taxon>
        <taxon>Bacillati</taxon>
        <taxon>Actinomycetota</taxon>
        <taxon>Actinomycetes</taxon>
        <taxon>Frankiales</taxon>
        <taxon>Frankiaceae</taxon>
        <taxon>Pseudofrankia</taxon>
    </lineage>
</organism>
<dbReference type="Gene3D" id="3.90.1200.10">
    <property type="match status" value="1"/>
</dbReference>
<keyword evidence="17" id="KW-1185">Reference proteome</keyword>
<dbReference type="InterPro" id="IPR040999">
    <property type="entry name" value="Mak_N_cap"/>
</dbReference>
<comment type="pathway">
    <text evidence="1">Glycan biosynthesis; glycogen biosynthesis.</text>
</comment>
<keyword evidence="6" id="KW-0321">Glycogen metabolism</keyword>
<comment type="similarity">
    <text evidence="2">Belongs to the aminoglycoside phosphotransferase family.</text>
</comment>
<feature type="domain" description="Maltokinase N-terminal cap" evidence="15">
    <location>
        <begin position="26"/>
        <end position="106"/>
    </location>
</feature>
<comment type="caution">
    <text evidence="16">The sequence shown here is derived from an EMBL/GenBank/DDBJ whole genome shotgun (WGS) entry which is preliminary data.</text>
</comment>
<dbReference type="UniPathway" id="UPA00164"/>
<dbReference type="OrthoDB" id="3787729at2"/>
<dbReference type="EMBL" id="MOMC01000042">
    <property type="protein sequence ID" value="ONH28150.1"/>
    <property type="molecule type" value="Genomic_DNA"/>
</dbReference>
<proteinExistence type="inferred from homology"/>
<dbReference type="GO" id="GO:0016301">
    <property type="term" value="F:kinase activity"/>
    <property type="evidence" value="ECO:0007669"/>
    <property type="project" value="UniProtKB-KW"/>
</dbReference>
<dbReference type="RefSeq" id="WP_076818775.1">
    <property type="nucleotide sequence ID" value="NZ_MOMC01000042.1"/>
</dbReference>
<comment type="subunit">
    <text evidence="3">Monomer.</text>
</comment>
<evidence type="ECO:0000259" key="15">
    <source>
        <dbReference type="Pfam" id="PF18085"/>
    </source>
</evidence>
<evidence type="ECO:0000256" key="3">
    <source>
        <dbReference type="ARBA" id="ARBA00011245"/>
    </source>
</evidence>
<dbReference type="AlphaFoldDB" id="A0A1V2I7Y4"/>
<keyword evidence="11" id="KW-0320">Glycogen biosynthesis</keyword>
<keyword evidence="10" id="KW-0067">ATP-binding</keyword>
<dbReference type="Proteomes" id="UP000188929">
    <property type="component" value="Unassembled WGS sequence"/>
</dbReference>
<evidence type="ECO:0000256" key="1">
    <source>
        <dbReference type="ARBA" id="ARBA00004964"/>
    </source>
</evidence>
<evidence type="ECO:0000256" key="11">
    <source>
        <dbReference type="ARBA" id="ARBA00023056"/>
    </source>
</evidence>
<evidence type="ECO:0000256" key="6">
    <source>
        <dbReference type="ARBA" id="ARBA00022600"/>
    </source>
</evidence>
<evidence type="ECO:0000256" key="5">
    <source>
        <dbReference type="ARBA" id="ARBA00013882"/>
    </source>
</evidence>
<dbReference type="GO" id="GO:0005524">
    <property type="term" value="F:ATP binding"/>
    <property type="evidence" value="ECO:0007669"/>
    <property type="project" value="UniProtKB-KW"/>
</dbReference>
<evidence type="ECO:0000256" key="13">
    <source>
        <dbReference type="ARBA" id="ARBA00031251"/>
    </source>
</evidence>
<dbReference type="EC" id="2.7.1.175" evidence="4"/>
<evidence type="ECO:0000256" key="12">
    <source>
        <dbReference type="ARBA" id="ARBA00023277"/>
    </source>
</evidence>
<keyword evidence="7 16" id="KW-0808">Transferase</keyword>
<evidence type="ECO:0000256" key="4">
    <source>
        <dbReference type="ARBA" id="ARBA00011962"/>
    </source>
</evidence>
<evidence type="ECO:0000313" key="17">
    <source>
        <dbReference type="Proteomes" id="UP000188929"/>
    </source>
</evidence>
<dbReference type="STRING" id="1834516.BL253_20050"/>
<evidence type="ECO:0000313" key="16">
    <source>
        <dbReference type="EMBL" id="ONH28150.1"/>
    </source>
</evidence>
<dbReference type="SUPFAM" id="SSF56112">
    <property type="entry name" value="Protein kinase-like (PK-like)"/>
    <property type="match status" value="1"/>
</dbReference>
<evidence type="ECO:0000256" key="10">
    <source>
        <dbReference type="ARBA" id="ARBA00022840"/>
    </source>
</evidence>